<dbReference type="Proteomes" id="UP000682782">
    <property type="component" value="Chromosome"/>
</dbReference>
<proteinExistence type="predicted"/>
<evidence type="ECO:0000313" key="1">
    <source>
        <dbReference type="EMBL" id="QUC66027.1"/>
    </source>
</evidence>
<reference evidence="1" key="1">
    <citation type="submission" date="2021-01" db="EMBL/GenBank/DDBJ databases">
        <title>Complete genome sequence of Clostridiales bacterium R-7.</title>
        <authorList>
            <person name="Mahoney-Kurpe S.C."/>
            <person name="Palevich N."/>
            <person name="Koike S."/>
            <person name="Moon C.D."/>
            <person name="Attwood G.T."/>
        </authorList>
    </citation>
    <scope>NUCLEOTIDE SEQUENCE</scope>
    <source>
        <strain evidence="1">R-7</strain>
    </source>
</reference>
<dbReference type="EMBL" id="CP068393">
    <property type="protein sequence ID" value="QUC66027.1"/>
    <property type="molecule type" value="Genomic_DNA"/>
</dbReference>
<gene>
    <name evidence="1" type="ORF">JYE49_09100</name>
</gene>
<keyword evidence="1" id="KW-0067">ATP-binding</keyword>
<organism evidence="1 2">
    <name type="scientific">Aristaeella hokkaidonensis</name>
    <dbReference type="NCBI Taxonomy" id="3046382"/>
    <lineage>
        <taxon>Bacteria</taxon>
        <taxon>Bacillati</taxon>
        <taxon>Bacillota</taxon>
        <taxon>Clostridia</taxon>
        <taxon>Eubacteriales</taxon>
        <taxon>Aristaeellaceae</taxon>
        <taxon>Aristaeella</taxon>
    </lineage>
</organism>
<protein>
    <submittedName>
        <fullName evidence="1">ABC transporter ATP-binding protein</fullName>
    </submittedName>
</protein>
<sequence length="593" mass="67318">MKKLKEIIRLMFPVAAKRFPLFFPLEALKTLCDILMPFIAIFVTPLIVDELVGGKDLTRLFVYAGILILGECLLTVIRQLSVNQLGKYKERLDNYFTRLISEHAMGLDYQLTEDKKLLDQLEKTNTGMSWYSEGVYGISEQIFSFIGNAVKIVGLVTVIALHTPLLLAVILLCVCLNAYLMRLSSKVELKAFERLSKVNRMFGYYGWEMVDFRYGKDIRLYDASGMLLNKWDGFSEESYQGWKWQADTTRKYSLIQGALAVFQTAFTYGYTALKTIGGVFSLGIFTQMVSAAESLFNTLGGIASNITDLLKKTNYAYEYVIFMNYPQAMPKGDKPVQAGEHRIEFRNVSFAYPGTEKKVLDGVNLTVEKGERLSIVGLNGAGKTTLIKLLCRLYDPTDGQILLDGTDIREYDYDQYMKQFSPVFQDFRLFGFTVSENVTLKGRENMDEKDRLRVSDLLKQAGLEKFADKLESGEDAKLFKYMEEDGIEPSGGEQQKMALARALYKDAPVIILDEPTAALDPVAEYEIYKQFNSLIQDKTAFYISHRLSSCRFCDHIAVFSEGRVAEYGTHDELVNIPDGVYAAMFEAQAQYYR</sequence>
<name>A0AC61MUP3_9FIRM</name>
<accession>A0AC61MUP3</accession>
<keyword evidence="1" id="KW-0547">Nucleotide-binding</keyword>
<evidence type="ECO:0000313" key="2">
    <source>
        <dbReference type="Proteomes" id="UP000682782"/>
    </source>
</evidence>
<keyword evidence="2" id="KW-1185">Reference proteome</keyword>